<gene>
    <name evidence="6" type="ORF">SISSUDRAFT_1068089</name>
</gene>
<evidence type="ECO:0000256" key="2">
    <source>
        <dbReference type="ARBA" id="ARBA00022679"/>
    </source>
</evidence>
<dbReference type="Proteomes" id="UP000076798">
    <property type="component" value="Unassembled WGS sequence"/>
</dbReference>
<evidence type="ECO:0000256" key="3">
    <source>
        <dbReference type="ARBA" id="ARBA00022777"/>
    </source>
</evidence>
<dbReference type="InterPro" id="IPR011009">
    <property type="entry name" value="Kinase-like_dom_sf"/>
</dbReference>
<feature type="region of interest" description="Disordered" evidence="4">
    <location>
        <begin position="131"/>
        <end position="166"/>
    </location>
</feature>
<reference evidence="6 7" key="1">
    <citation type="journal article" date="2016" name="Mol. Biol. Evol.">
        <title>Comparative Genomics of Early-Diverging Mushroom-Forming Fungi Provides Insights into the Origins of Lignocellulose Decay Capabilities.</title>
        <authorList>
            <person name="Nagy L.G."/>
            <person name="Riley R."/>
            <person name="Tritt A."/>
            <person name="Adam C."/>
            <person name="Daum C."/>
            <person name="Floudas D."/>
            <person name="Sun H."/>
            <person name="Yadav J.S."/>
            <person name="Pangilinan J."/>
            <person name="Larsson K.H."/>
            <person name="Matsuura K."/>
            <person name="Barry K."/>
            <person name="Labutti K."/>
            <person name="Kuo R."/>
            <person name="Ohm R.A."/>
            <person name="Bhattacharya S.S."/>
            <person name="Shirouzu T."/>
            <person name="Yoshinaga Y."/>
            <person name="Martin F.M."/>
            <person name="Grigoriev I.V."/>
            <person name="Hibbett D.S."/>
        </authorList>
    </citation>
    <scope>NUCLEOTIDE SEQUENCE [LARGE SCALE GENOMIC DNA]</scope>
    <source>
        <strain evidence="6 7">HHB10207 ss-3</strain>
    </source>
</reference>
<accession>A0A165WFZ4</accession>
<feature type="domain" description="Alpha-type protein kinase" evidence="5">
    <location>
        <begin position="1"/>
        <end position="290"/>
    </location>
</feature>
<organism evidence="6 7">
    <name type="scientific">Sistotremastrum suecicum HHB10207 ss-3</name>
    <dbReference type="NCBI Taxonomy" id="1314776"/>
    <lineage>
        <taxon>Eukaryota</taxon>
        <taxon>Fungi</taxon>
        <taxon>Dikarya</taxon>
        <taxon>Basidiomycota</taxon>
        <taxon>Agaricomycotina</taxon>
        <taxon>Agaricomycetes</taxon>
        <taxon>Sistotremastrales</taxon>
        <taxon>Sistotremastraceae</taxon>
        <taxon>Sistotremastrum</taxon>
    </lineage>
</organism>
<keyword evidence="1" id="KW-0723">Serine/threonine-protein kinase</keyword>
<keyword evidence="7" id="KW-1185">Reference proteome</keyword>
<dbReference type="PROSITE" id="PS51158">
    <property type="entry name" value="ALPHA_KINASE"/>
    <property type="match status" value="1"/>
</dbReference>
<evidence type="ECO:0000256" key="1">
    <source>
        <dbReference type="ARBA" id="ARBA00022527"/>
    </source>
</evidence>
<evidence type="ECO:0000313" key="7">
    <source>
        <dbReference type="Proteomes" id="UP000076798"/>
    </source>
</evidence>
<sequence length="336" mass="36884">MQTRPITFIGAFVETFGKSFRQSEAQPVYTGTITTVPFNTSGIMKDVYLLTREDGSLMVAKTIKSLAHEDYWTHYVAVENEAIRASMLTTILEEFKTHAAASGMNGIPIYDFRTAETCIIIEIEYDSNPPAAAKTLPTSSNDKPSRASSDDVNDPPTHISSPSASETPKKIRAYLCEPFMPDSARLHKFSGSTHAGNNQGFAGNTADALAHFSVIATKADVLLADLQGFMDPNNKTDEGREICTLFDSMAHFTYDYRREVLGNRGRAGIDTFFHQHSCGAMCDVLGLAVISPSTEDHKRPPTTISSLCTADDVHSVDLKRPDDIDLTRRIPDGYSQ</sequence>
<evidence type="ECO:0000313" key="6">
    <source>
        <dbReference type="EMBL" id="KZT31109.1"/>
    </source>
</evidence>
<evidence type="ECO:0000256" key="4">
    <source>
        <dbReference type="SAM" id="MobiDB-lite"/>
    </source>
</evidence>
<protein>
    <recommendedName>
        <fullName evidence="5">Alpha-type protein kinase domain-containing protein</fullName>
    </recommendedName>
</protein>
<dbReference type="GO" id="GO:0004674">
    <property type="term" value="F:protein serine/threonine kinase activity"/>
    <property type="evidence" value="ECO:0007669"/>
    <property type="project" value="UniProtKB-KW"/>
</dbReference>
<keyword evidence="2" id="KW-0808">Transferase</keyword>
<dbReference type="OrthoDB" id="301415at2759"/>
<dbReference type="AlphaFoldDB" id="A0A165WFZ4"/>
<dbReference type="SUPFAM" id="SSF56112">
    <property type="entry name" value="Protein kinase-like (PK-like)"/>
    <property type="match status" value="1"/>
</dbReference>
<dbReference type="InterPro" id="IPR004166">
    <property type="entry name" value="a-kinase_dom"/>
</dbReference>
<dbReference type="EMBL" id="KV428853">
    <property type="protein sequence ID" value="KZT31109.1"/>
    <property type="molecule type" value="Genomic_DNA"/>
</dbReference>
<proteinExistence type="predicted"/>
<keyword evidence="3" id="KW-0418">Kinase</keyword>
<dbReference type="Gene3D" id="3.20.200.10">
    <property type="entry name" value="MHCK/EF2 kinase"/>
    <property type="match status" value="1"/>
</dbReference>
<dbReference type="GO" id="GO:0005524">
    <property type="term" value="F:ATP binding"/>
    <property type="evidence" value="ECO:0007669"/>
    <property type="project" value="InterPro"/>
</dbReference>
<dbReference type="Pfam" id="PF02816">
    <property type="entry name" value="Alpha_kinase"/>
    <property type="match status" value="1"/>
</dbReference>
<evidence type="ECO:0000259" key="5">
    <source>
        <dbReference type="PROSITE" id="PS51158"/>
    </source>
</evidence>
<dbReference type="STRING" id="1314776.A0A165WFZ4"/>
<name>A0A165WFZ4_9AGAM</name>